<organism evidence="3 4">
    <name type="scientific">Gordonia paraffinivorans NBRC 108238</name>
    <dbReference type="NCBI Taxonomy" id="1223543"/>
    <lineage>
        <taxon>Bacteria</taxon>
        <taxon>Bacillati</taxon>
        <taxon>Actinomycetota</taxon>
        <taxon>Actinomycetes</taxon>
        <taxon>Mycobacteriales</taxon>
        <taxon>Gordoniaceae</taxon>
        <taxon>Gordonia</taxon>
    </lineage>
</organism>
<feature type="non-terminal residue" evidence="3">
    <location>
        <position position="281"/>
    </location>
</feature>
<comment type="caution">
    <text evidence="3">The sequence shown here is derived from an EMBL/GenBank/DDBJ whole genome shotgun (WGS) entry which is preliminary data.</text>
</comment>
<name>A0ABQ0IKT3_9ACTN</name>
<keyword evidence="2" id="KW-1133">Transmembrane helix</keyword>
<keyword evidence="2" id="KW-0812">Transmembrane</keyword>
<keyword evidence="4" id="KW-1185">Reference proteome</keyword>
<protein>
    <submittedName>
        <fullName evidence="3">Uncharacterized protein</fullName>
    </submittedName>
</protein>
<evidence type="ECO:0000256" key="2">
    <source>
        <dbReference type="SAM" id="Phobius"/>
    </source>
</evidence>
<feature type="region of interest" description="Disordered" evidence="1">
    <location>
        <begin position="95"/>
        <end position="126"/>
    </location>
</feature>
<sequence>MTTNGREQATMPPAQTHQPQSGWMSILAVLVAIGIATVSALVLISTPSANAETPAERCARETAAYNSAWAQSWAASNGKPADQAPPPPVPYVCVDPGPPTSSTTPPPSVTAPAIPTETNSPDTGGPNVGAHAPTDIPEAGQTPIVPVPGADRDVPVVPRSTPPSMTPALPPVPRIPLPGRTFARDWTPDSGLPPFAACGSSDERKEIQDYEVAGDRRAFMRCGNKKYSFEHIKGKHGDQWETKADLTGDKWMDLMHMSIKETLANPEVTELQKPEREGYSG</sequence>
<proteinExistence type="predicted"/>
<gene>
    <name evidence="3" type="ORF">GP2_017_00010</name>
</gene>
<dbReference type="EMBL" id="BAOQ01000017">
    <property type="protein sequence ID" value="GAC83973.1"/>
    <property type="molecule type" value="Genomic_DNA"/>
</dbReference>
<evidence type="ECO:0000313" key="4">
    <source>
        <dbReference type="Proteomes" id="UP000035021"/>
    </source>
</evidence>
<feature type="region of interest" description="Disordered" evidence="1">
    <location>
        <begin position="1"/>
        <end position="20"/>
    </location>
</feature>
<accession>A0ABQ0IKT3</accession>
<evidence type="ECO:0000256" key="1">
    <source>
        <dbReference type="SAM" id="MobiDB-lite"/>
    </source>
</evidence>
<feature type="transmembrane region" description="Helical" evidence="2">
    <location>
        <begin position="21"/>
        <end position="44"/>
    </location>
</feature>
<feature type="compositionally biased region" description="Pro residues" evidence="1">
    <location>
        <begin position="95"/>
        <end position="109"/>
    </location>
</feature>
<dbReference type="Proteomes" id="UP000035021">
    <property type="component" value="Unassembled WGS sequence"/>
</dbReference>
<evidence type="ECO:0000313" key="3">
    <source>
        <dbReference type="EMBL" id="GAC83973.1"/>
    </source>
</evidence>
<reference evidence="3 4" key="1">
    <citation type="submission" date="2013-02" db="EMBL/GenBank/DDBJ databases">
        <title>Whole genome shotgun sequence of Gordonia paraffinivorans NBRC 108238.</title>
        <authorList>
            <person name="Isaki-Nakamura S."/>
            <person name="Hosoyama A."/>
            <person name="Tsuchikane K."/>
            <person name="Ando Y."/>
            <person name="Baba S."/>
            <person name="Ohji S."/>
            <person name="Hamada M."/>
            <person name="Tamura T."/>
            <person name="Yamazoe A."/>
            <person name="Yamazaki S."/>
            <person name="Fujita N."/>
        </authorList>
    </citation>
    <scope>NUCLEOTIDE SEQUENCE [LARGE SCALE GENOMIC DNA]</scope>
    <source>
        <strain evidence="3 4">NBRC 108238</strain>
    </source>
</reference>
<keyword evidence="2" id="KW-0472">Membrane</keyword>